<dbReference type="FunCoup" id="A0A6P6DLU2">
    <property type="interactions" value="2"/>
</dbReference>
<dbReference type="RefSeq" id="XP_023560911.1">
    <property type="nucleotide sequence ID" value="XM_023705143.1"/>
</dbReference>
<dbReference type="PANTHER" id="PTHR37856">
    <property type="entry name" value="MAST CELL-EXPRESSED MEMBRANE PROTEIN 1"/>
    <property type="match status" value="1"/>
</dbReference>
<reference evidence="4" key="1">
    <citation type="submission" date="2025-08" db="UniProtKB">
        <authorList>
            <consortium name="RefSeq"/>
        </authorList>
    </citation>
    <scope>IDENTIFICATION</scope>
</reference>
<organism evidence="3 4">
    <name type="scientific">Octodon degus</name>
    <name type="common">Degu</name>
    <name type="synonym">Sciurus degus</name>
    <dbReference type="NCBI Taxonomy" id="10160"/>
    <lineage>
        <taxon>Eukaryota</taxon>
        <taxon>Metazoa</taxon>
        <taxon>Chordata</taxon>
        <taxon>Craniata</taxon>
        <taxon>Vertebrata</taxon>
        <taxon>Euteleostomi</taxon>
        <taxon>Mammalia</taxon>
        <taxon>Eutheria</taxon>
        <taxon>Euarchontoglires</taxon>
        <taxon>Glires</taxon>
        <taxon>Rodentia</taxon>
        <taxon>Hystricomorpha</taxon>
        <taxon>Octodontidae</taxon>
        <taxon>Octodon</taxon>
    </lineage>
</organism>
<proteinExistence type="predicted"/>
<protein>
    <submittedName>
        <fullName evidence="4">Mast cell-expressed membrane protein 1</fullName>
    </submittedName>
</protein>
<feature type="transmembrane region" description="Helical" evidence="2">
    <location>
        <begin position="71"/>
        <end position="93"/>
    </location>
</feature>
<keyword evidence="3" id="KW-1185">Reference proteome</keyword>
<evidence type="ECO:0000256" key="2">
    <source>
        <dbReference type="SAM" id="Phobius"/>
    </source>
</evidence>
<dbReference type="InParanoid" id="A0A6P6DLU2"/>
<name>A0A6P6DLU2_OCTDE</name>
<dbReference type="CTD" id="199675"/>
<dbReference type="AlphaFoldDB" id="A0A6P6DLU2"/>
<accession>A0A6P6DLU2</accession>
<dbReference type="PANTHER" id="PTHR37856:SF1">
    <property type="entry name" value="MAST CELL-EXPRESSED MEMBRANE PROTEIN 1"/>
    <property type="match status" value="1"/>
</dbReference>
<gene>
    <name evidence="4" type="primary">Mcemp1</name>
</gene>
<sequence length="186" mass="20930">MQAAAFKDKHRGETGDNKGASDPEYENITLSFRDRDQPKCGHPGPTKRALVQPRSPPDSAQVPVRLQRSIMGLYVLLILMLLFSLVLSTLVLLKNAEMSREIQGLKREFSNVSHSALQCQEEQRKGWATIHRNIGEVTKSITTVQSLIEAMNQKLKSAPTEITQINRNTQKILEVLEKKTNTEPIK</sequence>
<dbReference type="OrthoDB" id="9837482at2759"/>
<feature type="compositionally biased region" description="Basic and acidic residues" evidence="1">
    <location>
        <begin position="1"/>
        <end position="21"/>
    </location>
</feature>
<evidence type="ECO:0000313" key="3">
    <source>
        <dbReference type="Proteomes" id="UP000515203"/>
    </source>
</evidence>
<keyword evidence="2" id="KW-0812">Transmembrane</keyword>
<evidence type="ECO:0000256" key="1">
    <source>
        <dbReference type="SAM" id="MobiDB-lite"/>
    </source>
</evidence>
<dbReference type="InterPro" id="IPR038818">
    <property type="entry name" value="MCEMP1"/>
</dbReference>
<dbReference type="GeneID" id="111813703"/>
<evidence type="ECO:0000313" key="4">
    <source>
        <dbReference type="RefSeq" id="XP_023560911.1"/>
    </source>
</evidence>
<keyword evidence="2" id="KW-0472">Membrane</keyword>
<dbReference type="Proteomes" id="UP000515203">
    <property type="component" value="Unplaced"/>
</dbReference>
<feature type="region of interest" description="Disordered" evidence="1">
    <location>
        <begin position="1"/>
        <end position="60"/>
    </location>
</feature>
<keyword evidence="2" id="KW-1133">Transmembrane helix</keyword>